<evidence type="ECO:0000256" key="3">
    <source>
        <dbReference type="ARBA" id="ARBA00023163"/>
    </source>
</evidence>
<protein>
    <submittedName>
        <fullName evidence="5">DNA-binding transcriptional regulator, GntR family</fullName>
    </submittedName>
</protein>
<dbReference type="InterPro" id="IPR011711">
    <property type="entry name" value="GntR_C"/>
</dbReference>
<organism evidence="5 6">
    <name type="scientific">Arboricoccus pini</name>
    <dbReference type="NCBI Taxonomy" id="1963835"/>
    <lineage>
        <taxon>Bacteria</taxon>
        <taxon>Pseudomonadati</taxon>
        <taxon>Pseudomonadota</taxon>
        <taxon>Alphaproteobacteria</taxon>
        <taxon>Geminicoccales</taxon>
        <taxon>Geminicoccaceae</taxon>
        <taxon>Arboricoccus</taxon>
    </lineage>
</organism>
<gene>
    <name evidence="5" type="ORF">SAMN07250955_11731</name>
</gene>
<name>A0A212RYK1_9PROT</name>
<evidence type="ECO:0000256" key="2">
    <source>
        <dbReference type="ARBA" id="ARBA00023125"/>
    </source>
</evidence>
<keyword evidence="1" id="KW-0805">Transcription regulation</keyword>
<dbReference type="GO" id="GO:0003700">
    <property type="term" value="F:DNA-binding transcription factor activity"/>
    <property type="evidence" value="ECO:0007669"/>
    <property type="project" value="InterPro"/>
</dbReference>
<dbReference type="PROSITE" id="PS50949">
    <property type="entry name" value="HTH_GNTR"/>
    <property type="match status" value="1"/>
</dbReference>
<dbReference type="SUPFAM" id="SSF48008">
    <property type="entry name" value="GntR ligand-binding domain-like"/>
    <property type="match status" value="1"/>
</dbReference>
<dbReference type="Gene3D" id="1.20.120.530">
    <property type="entry name" value="GntR ligand-binding domain-like"/>
    <property type="match status" value="1"/>
</dbReference>
<dbReference type="SUPFAM" id="SSF46785">
    <property type="entry name" value="Winged helix' DNA-binding domain"/>
    <property type="match status" value="1"/>
</dbReference>
<reference evidence="5 6" key="1">
    <citation type="submission" date="2017-06" db="EMBL/GenBank/DDBJ databases">
        <authorList>
            <person name="Kim H.J."/>
            <person name="Triplett B.A."/>
        </authorList>
    </citation>
    <scope>NUCLEOTIDE SEQUENCE [LARGE SCALE GENOMIC DNA]</scope>
    <source>
        <strain evidence="5 6">B29T1</strain>
    </source>
</reference>
<keyword evidence="2 5" id="KW-0238">DNA-binding</keyword>
<dbReference type="Gene3D" id="1.10.10.10">
    <property type="entry name" value="Winged helix-like DNA-binding domain superfamily/Winged helix DNA-binding domain"/>
    <property type="match status" value="1"/>
</dbReference>
<feature type="domain" description="HTH gntR-type" evidence="4">
    <location>
        <begin position="9"/>
        <end position="76"/>
    </location>
</feature>
<dbReference type="InterPro" id="IPR000524">
    <property type="entry name" value="Tscrpt_reg_HTH_GntR"/>
</dbReference>
<dbReference type="Pfam" id="PF00392">
    <property type="entry name" value="GntR"/>
    <property type="match status" value="1"/>
</dbReference>
<dbReference type="Pfam" id="PF07729">
    <property type="entry name" value="FCD"/>
    <property type="match status" value="1"/>
</dbReference>
<evidence type="ECO:0000256" key="1">
    <source>
        <dbReference type="ARBA" id="ARBA00023015"/>
    </source>
</evidence>
<dbReference type="PANTHER" id="PTHR43537">
    <property type="entry name" value="TRANSCRIPTIONAL REGULATOR, GNTR FAMILY"/>
    <property type="match status" value="1"/>
</dbReference>
<dbReference type="AlphaFoldDB" id="A0A212RYK1"/>
<dbReference type="EMBL" id="FYEH01000017">
    <property type="protein sequence ID" value="SNB77748.1"/>
    <property type="molecule type" value="Genomic_DNA"/>
</dbReference>
<dbReference type="InterPro" id="IPR036388">
    <property type="entry name" value="WH-like_DNA-bd_sf"/>
</dbReference>
<sequence>MKLPDIEIRTGAQDVQRKLAADILFGRLRPGAKLKLAEIGPLYAIGMSPLREALAGLAGQGLVMQEGQRGFRVADVSLADLMDVIAMRTRLEVMALEASIDCGDVEWEARIIASFHKLSRHKRTQEHLIDETWEDLHRSFHLSLIGACGSPRLFTYCAGLLSQFDRYRRIAVLARAQHAILTPMDGKIVDAALERDKVTAALRLRDHIAESGQGVVEMFGERMPRCA</sequence>
<evidence type="ECO:0000313" key="5">
    <source>
        <dbReference type="EMBL" id="SNB77748.1"/>
    </source>
</evidence>
<accession>A0A212RYK1</accession>
<proteinExistence type="predicted"/>
<dbReference type="PANTHER" id="PTHR43537:SF20">
    <property type="entry name" value="HTH-TYPE TRANSCRIPTIONAL REPRESSOR GLAR"/>
    <property type="match status" value="1"/>
</dbReference>
<evidence type="ECO:0000313" key="6">
    <source>
        <dbReference type="Proteomes" id="UP000197065"/>
    </source>
</evidence>
<dbReference type="SMART" id="SM00345">
    <property type="entry name" value="HTH_GNTR"/>
    <property type="match status" value="1"/>
</dbReference>
<dbReference type="GO" id="GO:0003677">
    <property type="term" value="F:DNA binding"/>
    <property type="evidence" value="ECO:0007669"/>
    <property type="project" value="UniProtKB-KW"/>
</dbReference>
<dbReference type="InterPro" id="IPR036390">
    <property type="entry name" value="WH_DNA-bd_sf"/>
</dbReference>
<evidence type="ECO:0000259" key="4">
    <source>
        <dbReference type="PROSITE" id="PS50949"/>
    </source>
</evidence>
<dbReference type="Proteomes" id="UP000197065">
    <property type="component" value="Unassembled WGS sequence"/>
</dbReference>
<keyword evidence="3" id="KW-0804">Transcription</keyword>
<dbReference type="InterPro" id="IPR008920">
    <property type="entry name" value="TF_FadR/GntR_C"/>
</dbReference>
<dbReference type="RefSeq" id="WP_165769678.1">
    <property type="nucleotide sequence ID" value="NZ_FYEH01000017.1"/>
</dbReference>
<dbReference type="SMART" id="SM00895">
    <property type="entry name" value="FCD"/>
    <property type="match status" value="1"/>
</dbReference>
<keyword evidence="6" id="KW-1185">Reference proteome</keyword>